<keyword evidence="3 6" id="KW-0812">Transmembrane</keyword>
<gene>
    <name evidence="7" type="ORF">MPEBLZ_04182</name>
</gene>
<comment type="subcellular location">
    <subcellularLocation>
        <location evidence="1">Membrane</location>
        <topology evidence="1">Multi-pass membrane protein</topology>
    </subcellularLocation>
</comment>
<dbReference type="GO" id="GO:0016020">
    <property type="term" value="C:membrane"/>
    <property type="evidence" value="ECO:0007669"/>
    <property type="project" value="UniProtKB-SubCell"/>
</dbReference>
<dbReference type="Proteomes" id="UP000050360">
    <property type="component" value="Unassembled WGS sequence"/>
</dbReference>
<evidence type="ECO:0000256" key="6">
    <source>
        <dbReference type="SAM" id="Phobius"/>
    </source>
</evidence>
<evidence type="ECO:0000256" key="4">
    <source>
        <dbReference type="ARBA" id="ARBA00022989"/>
    </source>
</evidence>
<dbReference type="InterPro" id="IPR002794">
    <property type="entry name" value="DUF92_TMEM19"/>
</dbReference>
<organism evidence="7 8">
    <name type="scientific">Candidatus Methanoperedens nitratireducens</name>
    <dbReference type="NCBI Taxonomy" id="1392998"/>
    <lineage>
        <taxon>Archaea</taxon>
        <taxon>Methanobacteriati</taxon>
        <taxon>Methanobacteriota</taxon>
        <taxon>Stenosarchaea group</taxon>
        <taxon>Methanomicrobia</taxon>
        <taxon>Methanosarcinales</taxon>
        <taxon>ANME-2 cluster</taxon>
        <taxon>Candidatus Methanoperedentaceae</taxon>
        <taxon>Candidatus Methanoperedens</taxon>
    </lineage>
</organism>
<dbReference type="Pfam" id="PF01940">
    <property type="entry name" value="DUF92"/>
    <property type="match status" value="1"/>
</dbReference>
<reference evidence="7 8" key="1">
    <citation type="submission" date="2015-09" db="EMBL/GenBank/DDBJ databases">
        <title>A metagenomics-based metabolic model of nitrate-dependent anaerobic oxidation of methane by Methanoperedens-like archaea.</title>
        <authorList>
            <person name="Arshad A."/>
            <person name="Speth D.R."/>
            <person name="De Graaf R.M."/>
            <person name="Op Den Camp H.J."/>
            <person name="Jetten M.S."/>
            <person name="Welte C.U."/>
        </authorList>
    </citation>
    <scope>NUCLEOTIDE SEQUENCE [LARGE SCALE GENOMIC DNA]</scope>
</reference>
<dbReference type="PATRIC" id="fig|1719120.3.peg.4567"/>
<keyword evidence="5 6" id="KW-0472">Membrane</keyword>
<feature type="transmembrane region" description="Helical" evidence="6">
    <location>
        <begin position="6"/>
        <end position="38"/>
    </location>
</feature>
<protein>
    <submittedName>
        <fullName evidence="7">Integral membrane protein</fullName>
    </submittedName>
</protein>
<proteinExistence type="inferred from homology"/>
<evidence type="ECO:0000256" key="2">
    <source>
        <dbReference type="ARBA" id="ARBA00009012"/>
    </source>
</evidence>
<accession>A0A0P8ABB4</accession>
<sequence>MGEGAAFFGALVIALLAFILVPIDLSLVLIVTAGGFIGTNIDSLLGATLQQKGYLTNNGVNLAATISGAIVSGLLYYVFL</sequence>
<evidence type="ECO:0000256" key="5">
    <source>
        <dbReference type="ARBA" id="ARBA00023136"/>
    </source>
</evidence>
<comment type="similarity">
    <text evidence="2">Belongs to the TMEM19 family.</text>
</comment>
<dbReference type="AlphaFoldDB" id="A0A0P8ABB4"/>
<feature type="transmembrane region" description="Helical" evidence="6">
    <location>
        <begin position="59"/>
        <end position="79"/>
    </location>
</feature>
<evidence type="ECO:0000256" key="1">
    <source>
        <dbReference type="ARBA" id="ARBA00004141"/>
    </source>
</evidence>
<evidence type="ECO:0000313" key="7">
    <source>
        <dbReference type="EMBL" id="KPQ41269.1"/>
    </source>
</evidence>
<evidence type="ECO:0000256" key="3">
    <source>
        <dbReference type="ARBA" id="ARBA00022692"/>
    </source>
</evidence>
<dbReference type="EMBL" id="LKCM01000390">
    <property type="protein sequence ID" value="KPQ41269.1"/>
    <property type="molecule type" value="Genomic_DNA"/>
</dbReference>
<name>A0A0P8ABB4_9EURY</name>
<evidence type="ECO:0000313" key="8">
    <source>
        <dbReference type="Proteomes" id="UP000050360"/>
    </source>
</evidence>
<comment type="caution">
    <text evidence="7">The sequence shown here is derived from an EMBL/GenBank/DDBJ whole genome shotgun (WGS) entry which is preliminary data.</text>
</comment>
<keyword evidence="4 6" id="KW-1133">Transmembrane helix</keyword>